<organism evidence="4 5">
    <name type="scientific">Epicoccum nigrum</name>
    <name type="common">Soil fungus</name>
    <name type="synonym">Epicoccum purpurascens</name>
    <dbReference type="NCBI Taxonomy" id="105696"/>
    <lineage>
        <taxon>Eukaryota</taxon>
        <taxon>Fungi</taxon>
        <taxon>Dikarya</taxon>
        <taxon>Ascomycota</taxon>
        <taxon>Pezizomycotina</taxon>
        <taxon>Dothideomycetes</taxon>
        <taxon>Pleosporomycetidae</taxon>
        <taxon>Pleosporales</taxon>
        <taxon>Pleosporineae</taxon>
        <taxon>Didymellaceae</taxon>
        <taxon>Epicoccum</taxon>
    </lineage>
</organism>
<comment type="similarity">
    <text evidence="1">Belongs to the short-chain dehydrogenases/reductases (SDR) family.</text>
</comment>
<accession>A0A1Y2M289</accession>
<feature type="compositionally biased region" description="Basic residues" evidence="3">
    <location>
        <begin position="330"/>
        <end position="343"/>
    </location>
</feature>
<evidence type="ECO:0000256" key="3">
    <source>
        <dbReference type="SAM" id="MobiDB-lite"/>
    </source>
</evidence>
<reference evidence="4 5" key="1">
    <citation type="journal article" date="2017" name="Genome Announc.">
        <title>Genome sequence of the saprophytic ascomycete Epicoccum nigrum ICMP 19927 strain isolated from New Zealand.</title>
        <authorList>
            <person name="Fokin M."/>
            <person name="Fleetwood D."/>
            <person name="Weir B.S."/>
            <person name="Villas-Boas S.G."/>
        </authorList>
    </citation>
    <scope>NUCLEOTIDE SEQUENCE [LARGE SCALE GENOMIC DNA]</scope>
    <source>
        <strain evidence="4 5">ICMP 19927</strain>
    </source>
</reference>
<proteinExistence type="inferred from homology"/>
<evidence type="ECO:0000313" key="5">
    <source>
        <dbReference type="Proteomes" id="UP000193240"/>
    </source>
</evidence>
<evidence type="ECO:0000256" key="2">
    <source>
        <dbReference type="ARBA" id="ARBA00023002"/>
    </source>
</evidence>
<protein>
    <submittedName>
        <fullName evidence="4">Uncharacterized protein</fullName>
    </submittedName>
</protein>
<dbReference type="STRING" id="105696.A0A1Y2M289"/>
<dbReference type="InParanoid" id="A0A1Y2M289"/>
<dbReference type="EMBL" id="KZ107842">
    <property type="protein sequence ID" value="OSS50122.1"/>
    <property type="molecule type" value="Genomic_DNA"/>
</dbReference>
<dbReference type="PRINTS" id="PR00081">
    <property type="entry name" value="GDHRDH"/>
</dbReference>
<keyword evidence="5" id="KW-1185">Reference proteome</keyword>
<evidence type="ECO:0000256" key="1">
    <source>
        <dbReference type="ARBA" id="ARBA00006484"/>
    </source>
</evidence>
<keyword evidence="2" id="KW-0560">Oxidoreductase</keyword>
<dbReference type="InterPro" id="IPR036291">
    <property type="entry name" value="NAD(P)-bd_dom_sf"/>
</dbReference>
<dbReference type="InterPro" id="IPR002347">
    <property type="entry name" value="SDR_fam"/>
</dbReference>
<dbReference type="GO" id="GO:0016616">
    <property type="term" value="F:oxidoreductase activity, acting on the CH-OH group of donors, NAD or NADP as acceptor"/>
    <property type="evidence" value="ECO:0007669"/>
    <property type="project" value="TreeGrafter"/>
</dbReference>
<dbReference type="SUPFAM" id="SSF51735">
    <property type="entry name" value="NAD(P)-binding Rossmann-fold domains"/>
    <property type="match status" value="1"/>
</dbReference>
<feature type="compositionally biased region" description="Low complexity" evidence="3">
    <location>
        <begin position="375"/>
        <end position="389"/>
    </location>
</feature>
<evidence type="ECO:0000313" key="4">
    <source>
        <dbReference type="EMBL" id="OSS50122.1"/>
    </source>
</evidence>
<feature type="compositionally biased region" description="Basic and acidic residues" evidence="3">
    <location>
        <begin position="317"/>
        <end position="329"/>
    </location>
</feature>
<dbReference type="Pfam" id="PF00106">
    <property type="entry name" value="adh_short"/>
    <property type="match status" value="1"/>
</dbReference>
<dbReference type="Gene3D" id="3.40.50.720">
    <property type="entry name" value="NAD(P)-binding Rossmann-like Domain"/>
    <property type="match status" value="1"/>
</dbReference>
<dbReference type="PANTHER" id="PTHR24322">
    <property type="entry name" value="PKSB"/>
    <property type="match status" value="1"/>
</dbReference>
<dbReference type="PANTHER" id="PTHR24322:SF736">
    <property type="entry name" value="RETINOL DEHYDROGENASE 10"/>
    <property type="match status" value="1"/>
</dbReference>
<gene>
    <name evidence="4" type="ORF">B5807_05057</name>
</gene>
<sequence length="443" mass="47457">MSLGRSIKSNKSTMAGAVASGLAKAASEPLLTGALLYLLTRGSPRLRARLLSPFQTTLPVFTNTPAGVARLAKLITLLKLLTAAGVLRRANRALNRLAWNNWSLGRNGAAWQFGPSRREVVLITGGSSGFGYEMVKAFAPHARVVVIDVVAFPPELEALDGVHFYQGDLADTAALEVLCERIRREQGTVSVLINNAGIGVGKTLLEVSLFLSVGFASLSLSPSVVASTFCYCFHLSILLSPFGIAFTFASTFTFATTSTSEYQQRGIPKAAAGKPHLAHGSNPRLRPRHASPAQRPRGHHRLDGVLRRRPGAGRLLRLQDRRPVCDRGPARRGARPLRPRRPLAVHDFHPPELAPDGHLEERRQGPAREARHRAGPAAARQRGGAAAGAEGEERPRLRAQGPGEACGCAGLAEVGAGSGVRAGVEQESRTARGFIRGWWIRVG</sequence>
<dbReference type="AlphaFoldDB" id="A0A1Y2M289"/>
<name>A0A1Y2M289_EPING</name>
<dbReference type="Proteomes" id="UP000193240">
    <property type="component" value="Unassembled WGS sequence"/>
</dbReference>
<feature type="region of interest" description="Disordered" evidence="3">
    <location>
        <begin position="265"/>
        <end position="400"/>
    </location>
</feature>
<feature type="compositionally biased region" description="Basic and acidic residues" evidence="3">
    <location>
        <begin position="344"/>
        <end position="369"/>
    </location>
</feature>